<feature type="domain" description="RNase H type-2" evidence="10">
    <location>
        <begin position="34"/>
        <end position="259"/>
    </location>
</feature>
<dbReference type="InterPro" id="IPR001352">
    <property type="entry name" value="RNase_HII/HIII"/>
</dbReference>
<sequence>MAHLQKNYILFKSPVPESCRTVLASGGFADKGPECILGIDEAGRGPVMGPMVYGAAYWSKADDEEISAMGFDDSKALTADQRASLFDKIKETPSVGWVIRSISAEEISNQMLRKVPVSLNIISYAAAMQMIQTALDDGVNITKVYVDTVGDPAAYQERLTRHFKGAIDFTVAKKADSLYKTVSAASICAKVTRDRLLEGWVFPEGPAGFAGGAAMGSGYPSDEKCVAWLRAHVDPVFGFPNIVRFSWGGAGREILEEKAARVEWDEDEGPPPGMQSIAGFLQPANKKRRRAKYFHQRGLEVVHDF</sequence>
<dbReference type="InterPro" id="IPR004649">
    <property type="entry name" value="RNase_H2_suA"/>
</dbReference>
<evidence type="ECO:0000256" key="9">
    <source>
        <dbReference type="RuleBase" id="RU003515"/>
    </source>
</evidence>
<feature type="binding site" evidence="8">
    <location>
        <position position="41"/>
    </location>
    <ligand>
        <name>a divalent metal cation</name>
        <dbReference type="ChEBI" id="CHEBI:60240"/>
    </ligand>
</feature>
<evidence type="ECO:0000259" key="10">
    <source>
        <dbReference type="PROSITE" id="PS51975"/>
    </source>
</evidence>
<dbReference type="EMBL" id="HBIU01001729">
    <property type="protein sequence ID" value="CAE0620779.1"/>
    <property type="molecule type" value="Transcribed_RNA"/>
</dbReference>
<keyword evidence="6 8" id="KW-0255">Endonuclease</keyword>
<dbReference type="AlphaFoldDB" id="A0A6V1NB11"/>
<evidence type="ECO:0000256" key="6">
    <source>
        <dbReference type="ARBA" id="ARBA00022759"/>
    </source>
</evidence>
<accession>A0A6V1NB11</accession>
<dbReference type="GO" id="GO:0004523">
    <property type="term" value="F:RNA-DNA hybrid ribonuclease activity"/>
    <property type="evidence" value="ECO:0007669"/>
    <property type="project" value="UniProtKB-UniRule"/>
</dbReference>
<comment type="catalytic activity">
    <reaction evidence="1 8 9">
        <text>Endonucleolytic cleavage to 5'-phosphomonoester.</text>
        <dbReference type="EC" id="3.1.26.4"/>
    </reaction>
</comment>
<dbReference type="GO" id="GO:0043137">
    <property type="term" value="P:DNA replication, removal of RNA primer"/>
    <property type="evidence" value="ECO:0007669"/>
    <property type="project" value="TreeGrafter"/>
</dbReference>
<dbReference type="FunFam" id="1.10.10.460:FF:000001">
    <property type="entry name" value="Ribonuclease"/>
    <property type="match status" value="1"/>
</dbReference>
<keyword evidence="5 8" id="KW-0479">Metal-binding</keyword>
<dbReference type="InterPro" id="IPR023160">
    <property type="entry name" value="RNase_HII_hlx-loop-hlx_cap_dom"/>
</dbReference>
<proteinExistence type="inferred from homology"/>
<dbReference type="EC" id="3.1.26.4" evidence="9"/>
<dbReference type="CDD" id="cd07181">
    <property type="entry name" value="RNase_HII_eukaryota_like"/>
    <property type="match status" value="1"/>
</dbReference>
<comment type="cofactor">
    <cofactor evidence="2">
        <name>Mg(2+)</name>
        <dbReference type="ChEBI" id="CHEBI:18420"/>
    </cofactor>
</comment>
<name>A0A6V1NB11_HETAK</name>
<reference evidence="11" key="1">
    <citation type="submission" date="2021-01" db="EMBL/GenBank/DDBJ databases">
        <authorList>
            <person name="Corre E."/>
            <person name="Pelletier E."/>
            <person name="Niang G."/>
            <person name="Scheremetjew M."/>
            <person name="Finn R."/>
            <person name="Kale V."/>
            <person name="Holt S."/>
            <person name="Cochrane G."/>
            <person name="Meng A."/>
            <person name="Brown T."/>
            <person name="Cohen L."/>
        </authorList>
    </citation>
    <scope>NUCLEOTIDE SEQUENCE</scope>
    <source>
        <strain evidence="11">CCMP3107</strain>
    </source>
</reference>
<dbReference type="GO" id="GO:0003723">
    <property type="term" value="F:RNA binding"/>
    <property type="evidence" value="ECO:0007669"/>
    <property type="project" value="UniProtKB-UniRule"/>
</dbReference>
<evidence type="ECO:0000313" key="11">
    <source>
        <dbReference type="EMBL" id="CAE0620779.1"/>
    </source>
</evidence>
<dbReference type="PANTHER" id="PTHR10954:SF7">
    <property type="entry name" value="RIBONUCLEASE H2 SUBUNIT A"/>
    <property type="match status" value="1"/>
</dbReference>
<dbReference type="PROSITE" id="PS51975">
    <property type="entry name" value="RNASE_H_2"/>
    <property type="match status" value="1"/>
</dbReference>
<dbReference type="NCBIfam" id="TIGR00729">
    <property type="entry name" value="ribonuclease HII"/>
    <property type="match status" value="1"/>
</dbReference>
<dbReference type="SUPFAM" id="SSF53098">
    <property type="entry name" value="Ribonuclease H-like"/>
    <property type="match status" value="1"/>
</dbReference>
<evidence type="ECO:0000256" key="8">
    <source>
        <dbReference type="PROSITE-ProRule" id="PRU01319"/>
    </source>
</evidence>
<evidence type="ECO:0000256" key="2">
    <source>
        <dbReference type="ARBA" id="ARBA00001946"/>
    </source>
</evidence>
<comment type="function">
    <text evidence="9">Endonuclease that specifically degrades the RNA of RNA-DNA hybrids.</text>
</comment>
<dbReference type="InterPro" id="IPR024567">
    <property type="entry name" value="RNase_HII/HIII_dom"/>
</dbReference>
<dbReference type="PANTHER" id="PTHR10954">
    <property type="entry name" value="RIBONUCLEASE H2 SUBUNIT A"/>
    <property type="match status" value="1"/>
</dbReference>
<dbReference type="Gene3D" id="1.10.10.460">
    <property type="entry name" value="Ribonuclease hii. Domain 2"/>
    <property type="match status" value="1"/>
</dbReference>
<dbReference type="GO" id="GO:0006298">
    <property type="term" value="P:mismatch repair"/>
    <property type="evidence" value="ECO:0007669"/>
    <property type="project" value="TreeGrafter"/>
</dbReference>
<dbReference type="FunFam" id="3.30.420.10:FF:000016">
    <property type="entry name" value="Ribonuclease"/>
    <property type="match status" value="1"/>
</dbReference>
<evidence type="ECO:0000256" key="7">
    <source>
        <dbReference type="ARBA" id="ARBA00022801"/>
    </source>
</evidence>
<keyword evidence="4 8" id="KW-0540">Nuclease</keyword>
<dbReference type="Pfam" id="PF01351">
    <property type="entry name" value="RNase_HII"/>
    <property type="match status" value="1"/>
</dbReference>
<dbReference type="GO" id="GO:0046872">
    <property type="term" value="F:metal ion binding"/>
    <property type="evidence" value="ECO:0007669"/>
    <property type="project" value="UniProtKB-KW"/>
</dbReference>
<comment type="cofactor">
    <cofactor evidence="8">
        <name>Mn(2+)</name>
        <dbReference type="ChEBI" id="CHEBI:29035"/>
    </cofactor>
    <cofactor evidence="8">
        <name>Mg(2+)</name>
        <dbReference type="ChEBI" id="CHEBI:18420"/>
    </cofactor>
    <text evidence="8">Manganese or magnesium. Binds 1 divalent metal ion per monomer in the absence of substrate. May bind a second metal ion after substrate binding.</text>
</comment>
<gene>
    <name evidence="11" type="ORF">HAKA00212_LOCUS596</name>
</gene>
<comment type="similarity">
    <text evidence="3">Belongs to the RNase HII family. Eukaryotic subfamily.</text>
</comment>
<organism evidence="11">
    <name type="scientific">Heterosigma akashiwo</name>
    <name type="common">Chromophytic alga</name>
    <name type="synonym">Heterosigma carterae</name>
    <dbReference type="NCBI Taxonomy" id="2829"/>
    <lineage>
        <taxon>Eukaryota</taxon>
        <taxon>Sar</taxon>
        <taxon>Stramenopiles</taxon>
        <taxon>Ochrophyta</taxon>
        <taxon>Raphidophyceae</taxon>
        <taxon>Chattonellales</taxon>
        <taxon>Chattonellaceae</taxon>
        <taxon>Heterosigma</taxon>
    </lineage>
</organism>
<dbReference type="InterPro" id="IPR012337">
    <property type="entry name" value="RNaseH-like_sf"/>
</dbReference>
<dbReference type="GO" id="GO:0032299">
    <property type="term" value="C:ribonuclease H2 complex"/>
    <property type="evidence" value="ECO:0007669"/>
    <property type="project" value="TreeGrafter"/>
</dbReference>
<evidence type="ECO:0000256" key="1">
    <source>
        <dbReference type="ARBA" id="ARBA00000077"/>
    </source>
</evidence>
<dbReference type="Gene3D" id="3.30.420.10">
    <property type="entry name" value="Ribonuclease H-like superfamily/Ribonuclease H"/>
    <property type="match status" value="1"/>
</dbReference>
<keyword evidence="7 8" id="KW-0378">Hydrolase</keyword>
<evidence type="ECO:0000256" key="4">
    <source>
        <dbReference type="ARBA" id="ARBA00022722"/>
    </source>
</evidence>
<evidence type="ECO:0000256" key="5">
    <source>
        <dbReference type="ARBA" id="ARBA00022723"/>
    </source>
</evidence>
<feature type="binding site" evidence="8">
    <location>
        <position position="147"/>
    </location>
    <ligand>
        <name>a divalent metal cation</name>
        <dbReference type="ChEBI" id="CHEBI:60240"/>
    </ligand>
</feature>
<evidence type="ECO:0000256" key="3">
    <source>
        <dbReference type="ARBA" id="ARBA00007058"/>
    </source>
</evidence>
<dbReference type="InterPro" id="IPR036397">
    <property type="entry name" value="RNaseH_sf"/>
</dbReference>
<protein>
    <recommendedName>
        <fullName evidence="9">Ribonuclease</fullName>
        <ecNumber evidence="9">3.1.26.4</ecNumber>
    </recommendedName>
</protein>
<feature type="binding site" evidence="8">
    <location>
        <position position="40"/>
    </location>
    <ligand>
        <name>a divalent metal cation</name>
        <dbReference type="ChEBI" id="CHEBI:60240"/>
    </ligand>
</feature>